<keyword evidence="2" id="KW-1185">Reference proteome</keyword>
<dbReference type="EMBL" id="CM001883">
    <property type="protein sequence ID" value="EOY09086.1"/>
    <property type="molecule type" value="Genomic_DNA"/>
</dbReference>
<dbReference type="Gramene" id="EOY09086">
    <property type="protein sequence ID" value="EOY09086"/>
    <property type="gene ID" value="TCM_024464"/>
</dbReference>
<evidence type="ECO:0000313" key="1">
    <source>
        <dbReference type="EMBL" id="EOY09086.1"/>
    </source>
</evidence>
<name>A0A061EW97_THECC</name>
<protein>
    <submittedName>
        <fullName evidence="1">Uncharacterized protein</fullName>
    </submittedName>
</protein>
<dbReference type="InParanoid" id="A0A061EW97"/>
<dbReference type="HOGENOM" id="CLU_1629998_0_0_1"/>
<reference evidence="1 2" key="1">
    <citation type="journal article" date="2013" name="Genome Biol.">
        <title>The genome sequence of the most widely cultivated cacao type and its use to identify candidate genes regulating pod color.</title>
        <authorList>
            <person name="Motamayor J.C."/>
            <person name="Mockaitis K."/>
            <person name="Schmutz J."/>
            <person name="Haiminen N."/>
            <person name="Iii D.L."/>
            <person name="Cornejo O."/>
            <person name="Findley S.D."/>
            <person name="Zheng P."/>
            <person name="Utro F."/>
            <person name="Royaert S."/>
            <person name="Saski C."/>
            <person name="Jenkins J."/>
            <person name="Podicheti R."/>
            <person name="Zhao M."/>
            <person name="Scheffler B.E."/>
            <person name="Stack J.C."/>
            <person name="Feltus F.A."/>
            <person name="Mustiga G.M."/>
            <person name="Amores F."/>
            <person name="Phillips W."/>
            <person name="Marelli J.P."/>
            <person name="May G.D."/>
            <person name="Shapiro H."/>
            <person name="Ma J."/>
            <person name="Bustamante C.D."/>
            <person name="Schnell R.J."/>
            <person name="Main D."/>
            <person name="Gilbert D."/>
            <person name="Parida L."/>
            <person name="Kuhn D.N."/>
        </authorList>
    </citation>
    <scope>NUCLEOTIDE SEQUENCE [LARGE SCALE GENOMIC DNA]</scope>
    <source>
        <strain evidence="2">cv. Matina 1-6</strain>
    </source>
</reference>
<accession>A0A061EW97</accession>
<dbReference type="AlphaFoldDB" id="A0A061EW97"/>
<proteinExistence type="predicted"/>
<evidence type="ECO:0000313" key="2">
    <source>
        <dbReference type="Proteomes" id="UP000026915"/>
    </source>
</evidence>
<gene>
    <name evidence="1" type="ORF">TCM_024464</name>
</gene>
<sequence>MPFLRARQIAKLVQNKLAMTIPLFKARRANLRVVKEVQKSYVEEFRSLRKYADELLRTNEGTTIKIKGQTNTQKTHNRKKKSFVTICAPSEVSTTAPSQHVVGPPSEGVVATPSQFAANAPSQFTISGAAIEFAVGASQGVVRLSVSITTTTKKIKVKASRGT</sequence>
<dbReference type="Proteomes" id="UP000026915">
    <property type="component" value="Chromosome 5"/>
</dbReference>
<organism evidence="1 2">
    <name type="scientific">Theobroma cacao</name>
    <name type="common">Cacao</name>
    <name type="synonym">Cocoa</name>
    <dbReference type="NCBI Taxonomy" id="3641"/>
    <lineage>
        <taxon>Eukaryota</taxon>
        <taxon>Viridiplantae</taxon>
        <taxon>Streptophyta</taxon>
        <taxon>Embryophyta</taxon>
        <taxon>Tracheophyta</taxon>
        <taxon>Spermatophyta</taxon>
        <taxon>Magnoliopsida</taxon>
        <taxon>eudicotyledons</taxon>
        <taxon>Gunneridae</taxon>
        <taxon>Pentapetalae</taxon>
        <taxon>rosids</taxon>
        <taxon>malvids</taxon>
        <taxon>Malvales</taxon>
        <taxon>Malvaceae</taxon>
        <taxon>Byttnerioideae</taxon>
        <taxon>Theobroma</taxon>
    </lineage>
</organism>